<feature type="compositionally biased region" description="Basic and acidic residues" evidence="1">
    <location>
        <begin position="218"/>
        <end position="233"/>
    </location>
</feature>
<accession>L7JXM8</accession>
<keyword evidence="3" id="KW-1185">Reference proteome</keyword>
<name>L7JXM8_TRAHO</name>
<evidence type="ECO:0000313" key="2">
    <source>
        <dbReference type="EMBL" id="ELQ75806.1"/>
    </source>
</evidence>
<dbReference type="EMBL" id="JH993925">
    <property type="protein sequence ID" value="ELQ75806.1"/>
    <property type="molecule type" value="Genomic_DNA"/>
</dbReference>
<feature type="compositionally biased region" description="Basic and acidic residues" evidence="1">
    <location>
        <begin position="86"/>
        <end position="118"/>
    </location>
</feature>
<feature type="region of interest" description="Disordered" evidence="1">
    <location>
        <begin position="1"/>
        <end position="153"/>
    </location>
</feature>
<dbReference type="AlphaFoldDB" id="L7JXM8"/>
<evidence type="ECO:0000313" key="3">
    <source>
        <dbReference type="Proteomes" id="UP000011185"/>
    </source>
</evidence>
<dbReference type="InParanoid" id="L7JXM8"/>
<feature type="compositionally biased region" description="Basic and acidic residues" evidence="1">
    <location>
        <begin position="20"/>
        <end position="66"/>
    </location>
</feature>
<dbReference type="VEuPathDB" id="MicrosporidiaDB:THOM_1267"/>
<feature type="compositionally biased region" description="Basic and acidic residues" evidence="1">
    <location>
        <begin position="133"/>
        <end position="149"/>
    </location>
</feature>
<evidence type="ECO:0000256" key="1">
    <source>
        <dbReference type="SAM" id="MobiDB-lite"/>
    </source>
</evidence>
<feature type="compositionally biased region" description="Low complexity" evidence="1">
    <location>
        <begin position="119"/>
        <end position="131"/>
    </location>
</feature>
<sequence>MVANVTNKNKKEISDDEDNELKTNELKDEKEGMKTPNNDEKSDNKEKNELEKEKALLTAKDEKVERQNNSMLVNEDIGKGDSSSSKVEDKKGIESDSSKVEDKKGTESDSSKVEKKSDSINNEVNENISSNKAHKENEKKKNNVNRKNDNAINFIDTSAVGSEDNNIGPTSDIIHNGAKNANKYILGASADHMKPKDKWNMIINEQNGSSDGKRKNKNGKEQSLKDSKRNLNN</sequence>
<dbReference type="HOGENOM" id="CLU_1190616_0_0_1"/>
<dbReference type="Proteomes" id="UP000011185">
    <property type="component" value="Unassembled WGS sequence"/>
</dbReference>
<reference evidence="2 3" key="1">
    <citation type="journal article" date="2012" name="PLoS Pathog.">
        <title>The genome of the obligate intracellular parasite Trachipleistophora hominis: new insights into microsporidian genome dynamics and reductive evolution.</title>
        <authorList>
            <person name="Heinz E."/>
            <person name="Williams T.A."/>
            <person name="Nakjang S."/>
            <person name="Noel C.J."/>
            <person name="Swan D.C."/>
            <person name="Goldberg A.V."/>
            <person name="Harris S.R."/>
            <person name="Weinmaier T."/>
            <person name="Markert S."/>
            <person name="Becher D."/>
            <person name="Bernhardt J."/>
            <person name="Dagan T."/>
            <person name="Hacker C."/>
            <person name="Lucocq J.M."/>
            <person name="Schweder T."/>
            <person name="Rattei T."/>
            <person name="Hall N."/>
            <person name="Hirt R.P."/>
            <person name="Embley T.M."/>
        </authorList>
    </citation>
    <scope>NUCLEOTIDE SEQUENCE [LARGE SCALE GENOMIC DNA]</scope>
</reference>
<dbReference type="OMA" id="MIMNDED"/>
<proteinExistence type="predicted"/>
<gene>
    <name evidence="2" type="ORF">THOM_1267</name>
</gene>
<protein>
    <submittedName>
        <fullName evidence="2">Uncharacterized protein</fullName>
    </submittedName>
</protein>
<organism evidence="2 3">
    <name type="scientific">Trachipleistophora hominis</name>
    <name type="common">Microsporidian parasite</name>
    <dbReference type="NCBI Taxonomy" id="72359"/>
    <lineage>
        <taxon>Eukaryota</taxon>
        <taxon>Fungi</taxon>
        <taxon>Fungi incertae sedis</taxon>
        <taxon>Microsporidia</taxon>
        <taxon>Pleistophoridae</taxon>
        <taxon>Trachipleistophora</taxon>
    </lineage>
</organism>
<feature type="region of interest" description="Disordered" evidence="1">
    <location>
        <begin position="192"/>
        <end position="233"/>
    </location>
</feature>